<comment type="caution">
    <text evidence="1">The sequence shown here is derived from an EMBL/GenBank/DDBJ whole genome shotgun (WGS) entry which is preliminary data.</text>
</comment>
<protein>
    <submittedName>
        <fullName evidence="1">Uncharacterized protein</fullName>
    </submittedName>
</protein>
<evidence type="ECO:0000313" key="1">
    <source>
        <dbReference type="EMBL" id="MPN45405.1"/>
    </source>
</evidence>
<dbReference type="AlphaFoldDB" id="A0A645I2A6"/>
<reference evidence="1" key="1">
    <citation type="submission" date="2019-08" db="EMBL/GenBank/DDBJ databases">
        <authorList>
            <person name="Kucharzyk K."/>
            <person name="Murdoch R.W."/>
            <person name="Higgins S."/>
            <person name="Loffler F."/>
        </authorList>
    </citation>
    <scope>NUCLEOTIDE SEQUENCE</scope>
</reference>
<organism evidence="1">
    <name type="scientific">bioreactor metagenome</name>
    <dbReference type="NCBI Taxonomy" id="1076179"/>
    <lineage>
        <taxon>unclassified sequences</taxon>
        <taxon>metagenomes</taxon>
        <taxon>ecological metagenomes</taxon>
    </lineage>
</organism>
<dbReference type="EMBL" id="VSSQ01105273">
    <property type="protein sequence ID" value="MPN45405.1"/>
    <property type="molecule type" value="Genomic_DNA"/>
</dbReference>
<gene>
    <name evidence="1" type="ORF">SDC9_192972</name>
</gene>
<sequence length="103" mass="11406">MDARFLFCDRSGEYELLNQRMIGGDGLQGRIVKAIHSAVSNVSGDKLFTEQKRGDERCPHAVQRAVLFGLLINAEVGFLNGLTKLRQFPAFLNALVESAQLLN</sequence>
<proteinExistence type="predicted"/>
<accession>A0A645I2A6</accession>
<name>A0A645I2A6_9ZZZZ</name>